<dbReference type="RefSeq" id="WP_058472059.1">
    <property type="nucleotide sequence ID" value="NZ_CAAAIC010000006.1"/>
</dbReference>
<gene>
    <name evidence="1" type="ORF">Ljor_2701</name>
</gene>
<dbReference type="AlphaFoldDB" id="A0A0W0VE82"/>
<proteinExistence type="predicted"/>
<dbReference type="PATRIC" id="fig|456.5.peg.2895"/>
<sequence length="69" mass="8038">MKGHHNGIDYECLAQKSNGRYAAEYLLIFHYEQYTYVVKKSVGKTFPSKKEAEIKAMEIAKMQIEKGFF</sequence>
<keyword evidence="2" id="KW-1185">Reference proteome</keyword>
<name>A0A0W0VE82_9GAMM</name>
<evidence type="ECO:0000313" key="2">
    <source>
        <dbReference type="Proteomes" id="UP000055035"/>
    </source>
</evidence>
<comment type="caution">
    <text evidence="1">The sequence shown here is derived from an EMBL/GenBank/DDBJ whole genome shotgun (WGS) entry which is preliminary data.</text>
</comment>
<accession>A0A0W0VE82</accession>
<dbReference type="EMBL" id="LNYJ01000011">
    <property type="protein sequence ID" value="KTD18395.1"/>
    <property type="molecule type" value="Genomic_DNA"/>
</dbReference>
<organism evidence="1 2">
    <name type="scientific">Legionella jordanis</name>
    <dbReference type="NCBI Taxonomy" id="456"/>
    <lineage>
        <taxon>Bacteria</taxon>
        <taxon>Pseudomonadati</taxon>
        <taxon>Pseudomonadota</taxon>
        <taxon>Gammaproteobacteria</taxon>
        <taxon>Legionellales</taxon>
        <taxon>Legionellaceae</taxon>
        <taxon>Legionella</taxon>
    </lineage>
</organism>
<protein>
    <submittedName>
        <fullName evidence="1">Uncharacterized protein</fullName>
    </submittedName>
</protein>
<reference evidence="1 2" key="1">
    <citation type="submission" date="2015-11" db="EMBL/GenBank/DDBJ databases">
        <title>Genomic analysis of 38 Legionella species identifies large and diverse effector repertoires.</title>
        <authorList>
            <person name="Burstein D."/>
            <person name="Amaro F."/>
            <person name="Zusman T."/>
            <person name="Lifshitz Z."/>
            <person name="Cohen O."/>
            <person name="Gilbert J.A."/>
            <person name="Pupko T."/>
            <person name="Shuman H.A."/>
            <person name="Segal G."/>
        </authorList>
    </citation>
    <scope>NUCLEOTIDE SEQUENCE [LARGE SCALE GENOMIC DNA]</scope>
    <source>
        <strain evidence="1 2">BL-540</strain>
    </source>
</reference>
<dbReference type="OrthoDB" id="5642634at2"/>
<evidence type="ECO:0000313" key="1">
    <source>
        <dbReference type="EMBL" id="KTD18395.1"/>
    </source>
</evidence>
<dbReference type="Proteomes" id="UP000055035">
    <property type="component" value="Unassembled WGS sequence"/>
</dbReference>